<dbReference type="InterPro" id="IPR052945">
    <property type="entry name" value="Mitotic_Regulator"/>
</dbReference>
<protein>
    <submittedName>
        <fullName evidence="1">Uncharacterized protein</fullName>
    </submittedName>
</protein>
<evidence type="ECO:0000313" key="2">
    <source>
        <dbReference type="Proteomes" id="UP001470230"/>
    </source>
</evidence>
<reference evidence="1 2" key="1">
    <citation type="submission" date="2024-04" db="EMBL/GenBank/DDBJ databases">
        <title>Tritrichomonas musculus Genome.</title>
        <authorList>
            <person name="Alves-Ferreira E."/>
            <person name="Grigg M."/>
            <person name="Lorenzi H."/>
            <person name="Galac M."/>
        </authorList>
    </citation>
    <scope>NUCLEOTIDE SEQUENCE [LARGE SCALE GENOMIC DNA]</scope>
    <source>
        <strain evidence="1 2">EAF2021</strain>
    </source>
</reference>
<dbReference type="InterPro" id="IPR011990">
    <property type="entry name" value="TPR-like_helical_dom_sf"/>
</dbReference>
<dbReference type="SMART" id="SM00671">
    <property type="entry name" value="SEL1"/>
    <property type="match status" value="6"/>
</dbReference>
<organism evidence="1 2">
    <name type="scientific">Tritrichomonas musculus</name>
    <dbReference type="NCBI Taxonomy" id="1915356"/>
    <lineage>
        <taxon>Eukaryota</taxon>
        <taxon>Metamonada</taxon>
        <taxon>Parabasalia</taxon>
        <taxon>Tritrichomonadida</taxon>
        <taxon>Tritrichomonadidae</taxon>
        <taxon>Tritrichomonas</taxon>
    </lineage>
</organism>
<proteinExistence type="predicted"/>
<comment type="caution">
    <text evidence="1">The sequence shown here is derived from an EMBL/GenBank/DDBJ whole genome shotgun (WGS) entry which is preliminary data.</text>
</comment>
<dbReference type="SUPFAM" id="SSF48452">
    <property type="entry name" value="TPR-like"/>
    <property type="match status" value="1"/>
</dbReference>
<dbReference type="Proteomes" id="UP001470230">
    <property type="component" value="Unassembled WGS sequence"/>
</dbReference>
<dbReference type="EMBL" id="JAPFFF010000063">
    <property type="protein sequence ID" value="KAK8836801.1"/>
    <property type="molecule type" value="Genomic_DNA"/>
</dbReference>
<evidence type="ECO:0000313" key="1">
    <source>
        <dbReference type="EMBL" id="KAK8836801.1"/>
    </source>
</evidence>
<keyword evidence="2" id="KW-1185">Reference proteome</keyword>
<dbReference type="Pfam" id="PF08238">
    <property type="entry name" value="Sel1"/>
    <property type="match status" value="7"/>
</dbReference>
<gene>
    <name evidence="1" type="ORF">M9Y10_037323</name>
</gene>
<dbReference type="InterPro" id="IPR006597">
    <property type="entry name" value="Sel1-like"/>
</dbReference>
<sequence>MGICVEQNINKGIKHLLIASDLSYSQCFLGGIYFEGKHVKQDIKKAINYFTLAAKQNEAYAQHKLGFLYQQGEYVQPDINKAIYYYTLAANQNYSESQHNLGLIYYIGDGVPKNIKKGIYYIILASKNRFKQANFLHGFLLHEGKNVKRNIDEAIHFYKEASSFNNQYAKNNLGVIYKNGFGDKCKKNLTMAVEYLKEAINQKNDPLSMYNLATIYIYDEDYKIDISKSIQLLINSSEKFSESLILLSLVLVKHFNFDIEAIKQEIKKFSNEKNLLSTGIQRIIFEFGFLNKSIYNYFNNIYKTRDFIYNIQLEAILSSEIQNLKMKEEIPINPKAKEISSQFYDGFGLFV</sequence>
<accession>A0ABR2GSE7</accession>
<dbReference type="PANTHER" id="PTHR43628">
    <property type="entry name" value="ACTIVATOR OF C KINASE PROTEIN 1-RELATED"/>
    <property type="match status" value="1"/>
</dbReference>
<dbReference type="SUPFAM" id="SSF81901">
    <property type="entry name" value="HCP-like"/>
    <property type="match status" value="1"/>
</dbReference>
<dbReference type="Gene3D" id="1.25.40.10">
    <property type="entry name" value="Tetratricopeptide repeat domain"/>
    <property type="match status" value="2"/>
</dbReference>
<name>A0ABR2GSE7_9EUKA</name>
<dbReference type="PANTHER" id="PTHR43628:SF1">
    <property type="entry name" value="CHITIN SYNTHASE REGULATORY FACTOR 2-RELATED"/>
    <property type="match status" value="1"/>
</dbReference>